<evidence type="ECO:0000313" key="2">
    <source>
        <dbReference type="Proteomes" id="UP001576784"/>
    </source>
</evidence>
<protein>
    <submittedName>
        <fullName evidence="1">Uncharacterized protein</fullName>
    </submittedName>
</protein>
<name>A0ABV4XJG0_9CYAN</name>
<sequence length="48" mass="5524">MNKLLESNSTGRSHISKNSSAISFKACVNSENWEMERVRSQLLYHRLA</sequence>
<comment type="caution">
    <text evidence="1">The sequence shown here is derived from an EMBL/GenBank/DDBJ whole genome shotgun (WGS) entry which is preliminary data.</text>
</comment>
<accession>A0ABV4XJG0</accession>
<dbReference type="Proteomes" id="UP001576784">
    <property type="component" value="Unassembled WGS sequence"/>
</dbReference>
<keyword evidence="2" id="KW-1185">Reference proteome</keyword>
<organism evidence="1 2">
    <name type="scientific">Floridaenema flaviceps BLCC-F50</name>
    <dbReference type="NCBI Taxonomy" id="3153642"/>
    <lineage>
        <taxon>Bacteria</taxon>
        <taxon>Bacillati</taxon>
        <taxon>Cyanobacteriota</taxon>
        <taxon>Cyanophyceae</taxon>
        <taxon>Oscillatoriophycideae</taxon>
        <taxon>Aerosakkonematales</taxon>
        <taxon>Aerosakkonemataceae</taxon>
        <taxon>Floridanema</taxon>
        <taxon>Floridanema flaviceps</taxon>
    </lineage>
</organism>
<evidence type="ECO:0000313" key="1">
    <source>
        <dbReference type="EMBL" id="MFB2891832.1"/>
    </source>
</evidence>
<gene>
    <name evidence="1" type="ORF">ACE1CI_02695</name>
</gene>
<reference evidence="1 2" key="1">
    <citation type="submission" date="2024-09" db="EMBL/GenBank/DDBJ databases">
        <title>Floridaenema gen nov. (Aerosakkonemataceae, Aerosakkonematales ord. nov., Cyanobacteria) from benthic tropical and subtropical fresh waters, with the description of four new species.</title>
        <authorList>
            <person name="Moretto J.A."/>
            <person name="Berthold D.E."/>
            <person name="Lefler F.W."/>
            <person name="Huang I.-S."/>
            <person name="Laughinghouse H. IV."/>
        </authorList>
    </citation>
    <scope>NUCLEOTIDE SEQUENCE [LARGE SCALE GENOMIC DNA]</scope>
    <source>
        <strain evidence="1 2">BLCC-F50</strain>
    </source>
</reference>
<dbReference type="RefSeq" id="WP_413261509.1">
    <property type="nucleotide sequence ID" value="NZ_JBHFNR010000018.1"/>
</dbReference>
<proteinExistence type="predicted"/>
<dbReference type="EMBL" id="JBHFNR010000018">
    <property type="protein sequence ID" value="MFB2891832.1"/>
    <property type="molecule type" value="Genomic_DNA"/>
</dbReference>